<evidence type="ECO:0000313" key="21">
    <source>
        <dbReference type="Proteomes" id="UP001159364"/>
    </source>
</evidence>
<dbReference type="SUPFAM" id="SSF57850">
    <property type="entry name" value="RING/U-box"/>
    <property type="match status" value="1"/>
</dbReference>
<evidence type="ECO:0000256" key="3">
    <source>
        <dbReference type="ARBA" id="ARBA00004906"/>
    </source>
</evidence>
<sequence length="374" mass="41129">MASLMFLFSLLSILQVSTCDQVCGAPNPCTLFGPEVRFPFGFDSSRCTYPGFKLSCNYSIFQSVLTLPQAGNFIVDSIDYVSQTVCIRDPNGSFPKMFLRSSFNLSGSPFVLDYYSSFTFLNCSSATVPAWSRPVRCLSAGNYTVVAVDKERLDSLSPLPCAEIEDVSIPGPCGRWSDCSTRLKWKIPDCRSCRESGGSCSFKSLRGLAVGCSYPKNKGLPRSVKYGITLGLGIPGLMCAVGIVSCLFSKVKAYRNRQRSNFELATSVVPQRSISISGLDELTIESYPKTMLGESRRLPKPTDNTCAICLSEYQPKEALRTIPECNHYFHVDCIDEWLRVNGTCPLCRNSPESSDDVTPSSSVSSSNYTYVSPR</sequence>
<evidence type="ECO:0000256" key="16">
    <source>
        <dbReference type="SAM" id="MobiDB-lite"/>
    </source>
</evidence>
<evidence type="ECO:0000256" key="10">
    <source>
        <dbReference type="ARBA" id="ARBA00022786"/>
    </source>
</evidence>
<keyword evidence="11" id="KW-0862">Zinc</keyword>
<evidence type="ECO:0000256" key="12">
    <source>
        <dbReference type="ARBA" id="ARBA00022989"/>
    </source>
</evidence>
<keyword evidence="9 15" id="KW-0863">Zinc-finger</keyword>
<protein>
    <recommendedName>
        <fullName evidence="4">RING-type E3 ubiquitin transferase</fullName>
        <ecNumber evidence="4">2.3.2.27</ecNumber>
    </recommendedName>
</protein>
<dbReference type="PANTHER" id="PTHR46279:SF31">
    <property type="entry name" value="RING-H2 FINGER PROTEIN ATL20-LIKE ISOFORM X1"/>
    <property type="match status" value="1"/>
</dbReference>
<evidence type="ECO:0000256" key="15">
    <source>
        <dbReference type="PROSITE-ProRule" id="PRU00175"/>
    </source>
</evidence>
<dbReference type="AlphaFoldDB" id="A0AAV8TDE8"/>
<dbReference type="PROSITE" id="PS50089">
    <property type="entry name" value="ZF_RING_2"/>
    <property type="match status" value="1"/>
</dbReference>
<accession>A0AAV8TDE8</accession>
<evidence type="ECO:0000256" key="14">
    <source>
        <dbReference type="ARBA" id="ARBA00024209"/>
    </source>
</evidence>
<reference evidence="20 21" key="1">
    <citation type="submission" date="2021-09" db="EMBL/GenBank/DDBJ databases">
        <title>Genomic insights and catalytic innovation underlie evolution of tropane alkaloids biosynthesis.</title>
        <authorList>
            <person name="Wang Y.-J."/>
            <person name="Tian T."/>
            <person name="Huang J.-P."/>
            <person name="Huang S.-X."/>
        </authorList>
    </citation>
    <scope>NUCLEOTIDE SEQUENCE [LARGE SCALE GENOMIC DNA]</scope>
    <source>
        <strain evidence="20">KIB-2018</strain>
        <tissue evidence="20">Leaf</tissue>
    </source>
</reference>
<comment type="catalytic activity">
    <reaction evidence="1">
        <text>S-ubiquitinyl-[E2 ubiquitin-conjugating enzyme]-L-cysteine + [acceptor protein]-L-lysine = [E2 ubiquitin-conjugating enzyme]-L-cysteine + N(6)-ubiquitinyl-[acceptor protein]-L-lysine.</text>
        <dbReference type="EC" id="2.3.2.27"/>
    </reaction>
</comment>
<dbReference type="InterPro" id="IPR001841">
    <property type="entry name" value="Znf_RING"/>
</dbReference>
<keyword evidence="6 17" id="KW-0812">Transmembrane</keyword>
<dbReference type="GO" id="GO:0008270">
    <property type="term" value="F:zinc ion binding"/>
    <property type="evidence" value="ECO:0007669"/>
    <property type="project" value="UniProtKB-KW"/>
</dbReference>
<dbReference type="PANTHER" id="PTHR46279">
    <property type="entry name" value="RING/U-BOX SUPERFAMILY PROTEIN"/>
    <property type="match status" value="1"/>
</dbReference>
<keyword evidence="12 17" id="KW-1133">Transmembrane helix</keyword>
<dbReference type="SMART" id="SM00184">
    <property type="entry name" value="RING"/>
    <property type="match status" value="1"/>
</dbReference>
<dbReference type="InterPro" id="IPR013083">
    <property type="entry name" value="Znf_RING/FYVE/PHD"/>
</dbReference>
<evidence type="ECO:0000256" key="4">
    <source>
        <dbReference type="ARBA" id="ARBA00012483"/>
    </source>
</evidence>
<evidence type="ECO:0000256" key="8">
    <source>
        <dbReference type="ARBA" id="ARBA00022729"/>
    </source>
</evidence>
<feature type="domain" description="RING-type" evidence="19">
    <location>
        <begin position="306"/>
        <end position="348"/>
    </location>
</feature>
<evidence type="ECO:0000256" key="2">
    <source>
        <dbReference type="ARBA" id="ARBA00004167"/>
    </source>
</evidence>
<evidence type="ECO:0000256" key="18">
    <source>
        <dbReference type="SAM" id="SignalP"/>
    </source>
</evidence>
<dbReference type="EC" id="2.3.2.27" evidence="4"/>
<evidence type="ECO:0000256" key="5">
    <source>
        <dbReference type="ARBA" id="ARBA00022679"/>
    </source>
</evidence>
<keyword evidence="13 17" id="KW-0472">Membrane</keyword>
<dbReference type="GO" id="GO:0030247">
    <property type="term" value="F:polysaccharide binding"/>
    <property type="evidence" value="ECO:0007669"/>
    <property type="project" value="InterPro"/>
</dbReference>
<feature type="chain" id="PRO_5044023876" description="RING-type E3 ubiquitin transferase" evidence="18">
    <location>
        <begin position="20"/>
        <end position="374"/>
    </location>
</feature>
<feature type="signal peptide" evidence="18">
    <location>
        <begin position="1"/>
        <end position="19"/>
    </location>
</feature>
<comment type="pathway">
    <text evidence="3">Protein modification; protein ubiquitination.</text>
</comment>
<dbReference type="Gene3D" id="3.30.40.10">
    <property type="entry name" value="Zinc/RING finger domain, C3HC4 (zinc finger)"/>
    <property type="match status" value="1"/>
</dbReference>
<feature type="region of interest" description="Disordered" evidence="16">
    <location>
        <begin position="351"/>
        <end position="374"/>
    </location>
</feature>
<dbReference type="CDD" id="cd16461">
    <property type="entry name" value="RING-H2_EL5-like"/>
    <property type="match status" value="1"/>
</dbReference>
<keyword evidence="7" id="KW-0479">Metal-binding</keyword>
<feature type="transmembrane region" description="Helical" evidence="17">
    <location>
        <begin position="226"/>
        <end position="249"/>
    </location>
</feature>
<keyword evidence="8 18" id="KW-0732">Signal</keyword>
<evidence type="ECO:0000256" key="6">
    <source>
        <dbReference type="ARBA" id="ARBA00022692"/>
    </source>
</evidence>
<evidence type="ECO:0000256" key="17">
    <source>
        <dbReference type="SAM" id="Phobius"/>
    </source>
</evidence>
<dbReference type="Proteomes" id="UP001159364">
    <property type="component" value="Linkage Group LG05"/>
</dbReference>
<gene>
    <name evidence="20" type="ORF">K2173_010272</name>
</gene>
<dbReference type="Pfam" id="PF13639">
    <property type="entry name" value="zf-RING_2"/>
    <property type="match status" value="1"/>
</dbReference>
<keyword evidence="5" id="KW-0808">Transferase</keyword>
<evidence type="ECO:0000256" key="9">
    <source>
        <dbReference type="ARBA" id="ARBA00022771"/>
    </source>
</evidence>
<comment type="caution">
    <text evidence="20">The sequence shown here is derived from an EMBL/GenBank/DDBJ whole genome shotgun (WGS) entry which is preliminary data.</text>
</comment>
<comment type="similarity">
    <text evidence="14">Belongs to the RING-type zinc finger family. ATL subfamily.</text>
</comment>
<keyword evidence="21" id="KW-1185">Reference proteome</keyword>
<evidence type="ECO:0000256" key="7">
    <source>
        <dbReference type="ARBA" id="ARBA00022723"/>
    </source>
</evidence>
<dbReference type="EMBL" id="JAIWQS010000005">
    <property type="protein sequence ID" value="KAJ8764807.1"/>
    <property type="molecule type" value="Genomic_DNA"/>
</dbReference>
<dbReference type="InterPro" id="IPR025287">
    <property type="entry name" value="WAK_GUB"/>
</dbReference>
<organism evidence="20 21">
    <name type="scientific">Erythroxylum novogranatense</name>
    <dbReference type="NCBI Taxonomy" id="1862640"/>
    <lineage>
        <taxon>Eukaryota</taxon>
        <taxon>Viridiplantae</taxon>
        <taxon>Streptophyta</taxon>
        <taxon>Embryophyta</taxon>
        <taxon>Tracheophyta</taxon>
        <taxon>Spermatophyta</taxon>
        <taxon>Magnoliopsida</taxon>
        <taxon>eudicotyledons</taxon>
        <taxon>Gunneridae</taxon>
        <taxon>Pentapetalae</taxon>
        <taxon>rosids</taxon>
        <taxon>fabids</taxon>
        <taxon>Malpighiales</taxon>
        <taxon>Erythroxylaceae</taxon>
        <taxon>Erythroxylum</taxon>
    </lineage>
</organism>
<name>A0AAV8TDE8_9ROSI</name>
<evidence type="ECO:0000259" key="19">
    <source>
        <dbReference type="PROSITE" id="PS50089"/>
    </source>
</evidence>
<evidence type="ECO:0000256" key="11">
    <source>
        <dbReference type="ARBA" id="ARBA00022833"/>
    </source>
</evidence>
<dbReference type="InterPro" id="IPR046948">
    <property type="entry name" value="ATL20-22-like"/>
</dbReference>
<proteinExistence type="inferred from homology"/>
<comment type="subcellular location">
    <subcellularLocation>
        <location evidence="2">Membrane</location>
        <topology evidence="2">Single-pass membrane protein</topology>
    </subcellularLocation>
</comment>
<dbReference type="Pfam" id="PF13947">
    <property type="entry name" value="GUB_WAK_bind"/>
    <property type="match status" value="1"/>
</dbReference>
<dbReference type="GO" id="GO:0016020">
    <property type="term" value="C:membrane"/>
    <property type="evidence" value="ECO:0007669"/>
    <property type="project" value="UniProtKB-SubCell"/>
</dbReference>
<dbReference type="GO" id="GO:0061630">
    <property type="term" value="F:ubiquitin protein ligase activity"/>
    <property type="evidence" value="ECO:0007669"/>
    <property type="project" value="UniProtKB-EC"/>
</dbReference>
<evidence type="ECO:0000256" key="1">
    <source>
        <dbReference type="ARBA" id="ARBA00000900"/>
    </source>
</evidence>
<keyword evidence="10" id="KW-0833">Ubl conjugation pathway</keyword>
<evidence type="ECO:0000313" key="20">
    <source>
        <dbReference type="EMBL" id="KAJ8764807.1"/>
    </source>
</evidence>
<evidence type="ECO:0000256" key="13">
    <source>
        <dbReference type="ARBA" id="ARBA00023136"/>
    </source>
</evidence>